<protein>
    <recommendedName>
        <fullName evidence="4">Right handed beta helix domain-containing protein</fullName>
    </recommendedName>
</protein>
<evidence type="ECO:0008006" key="4">
    <source>
        <dbReference type="Google" id="ProtNLM"/>
    </source>
</evidence>
<proteinExistence type="predicted"/>
<keyword evidence="3" id="KW-1185">Reference proteome</keyword>
<reference evidence="3" key="1">
    <citation type="submission" date="2018-05" db="EMBL/GenBank/DDBJ databases">
        <authorList>
            <person name="Li X."/>
        </authorList>
    </citation>
    <scope>NUCLEOTIDE SEQUENCE [LARGE SCALE GENOMIC DNA]</scope>
    <source>
        <strain evidence="3">LX32</strain>
    </source>
</reference>
<evidence type="ECO:0000313" key="3">
    <source>
        <dbReference type="Proteomes" id="UP000249254"/>
    </source>
</evidence>
<organism evidence="2 3">
    <name type="scientific">Phenylobacterium soli</name>
    <dbReference type="NCBI Taxonomy" id="2170551"/>
    <lineage>
        <taxon>Bacteria</taxon>
        <taxon>Pseudomonadati</taxon>
        <taxon>Pseudomonadota</taxon>
        <taxon>Alphaproteobacteria</taxon>
        <taxon>Caulobacterales</taxon>
        <taxon>Caulobacteraceae</taxon>
        <taxon>Phenylobacterium</taxon>
    </lineage>
</organism>
<comment type="caution">
    <text evidence="2">The sequence shown here is derived from an EMBL/GenBank/DDBJ whole genome shotgun (WGS) entry which is preliminary data.</text>
</comment>
<dbReference type="AlphaFoldDB" id="A0A328AAJ4"/>
<sequence length="490" mass="48731">MRGIDQRARGAASAVKTGNLTYTVGVGGDFSDLAAAVTAINRFVVTPSAVINLTLLDGVQTMTSPILYQNQGGHSIFISGQNTYTKTTSSVQSSSGSSGAWSVVLNVNSVANIAANDYVVISAPSGGTNPTYLAGCWKVTNVDAVNTRITISSTHRASAAPSGNVVATVTVLKSILKFTGCDGLRVWGGSSTLNLDKCAVVGDGTANTLGIANDDVDRVYIKTVLGVSGFYNGINGLQNSQLNSDGVVAVSSCTNCGYHARLGGSLSVATMISSGNAVDGVNVEVGGHFYGGSTSIFTGNGNDGVQAYEGGQASVANTTATGNGAWGYATASQGWVNISGVTTANNTSGATATGMISDSLTVGGTSITSSGVIQSAGAIFGNNVNAAQLKNSASTTTNPTVNPNRADGTSGVGGASGSPSIITAGVEQAIWPGAGVQKMPKGTDPGTAPGAGFARIQWVAGTTAGTAKLVAYAGTSTTPTTIIDNVGGGF</sequence>
<feature type="compositionally biased region" description="Polar residues" evidence="1">
    <location>
        <begin position="394"/>
        <end position="403"/>
    </location>
</feature>
<name>A0A328AAJ4_9CAUL</name>
<evidence type="ECO:0000256" key="1">
    <source>
        <dbReference type="SAM" id="MobiDB-lite"/>
    </source>
</evidence>
<dbReference type="Proteomes" id="UP000249254">
    <property type="component" value="Unassembled WGS sequence"/>
</dbReference>
<dbReference type="RefSeq" id="WP_111530157.1">
    <property type="nucleotide sequence ID" value="NZ_QFYQ01000002.1"/>
</dbReference>
<dbReference type="EMBL" id="QFYQ01000002">
    <property type="protein sequence ID" value="RAK51595.1"/>
    <property type="molecule type" value="Genomic_DNA"/>
</dbReference>
<evidence type="ECO:0000313" key="2">
    <source>
        <dbReference type="EMBL" id="RAK51595.1"/>
    </source>
</evidence>
<accession>A0A328AAJ4</accession>
<dbReference type="OrthoDB" id="10021439at2"/>
<feature type="region of interest" description="Disordered" evidence="1">
    <location>
        <begin position="394"/>
        <end position="416"/>
    </location>
</feature>
<gene>
    <name evidence="2" type="ORF">DJ017_17315</name>
</gene>